<keyword evidence="1" id="KW-1133">Transmembrane helix</keyword>
<organism evidence="2 3">
    <name type="scientific">Cephalotus follicularis</name>
    <name type="common">Albany pitcher plant</name>
    <dbReference type="NCBI Taxonomy" id="3775"/>
    <lineage>
        <taxon>Eukaryota</taxon>
        <taxon>Viridiplantae</taxon>
        <taxon>Streptophyta</taxon>
        <taxon>Embryophyta</taxon>
        <taxon>Tracheophyta</taxon>
        <taxon>Spermatophyta</taxon>
        <taxon>Magnoliopsida</taxon>
        <taxon>eudicotyledons</taxon>
        <taxon>Gunneridae</taxon>
        <taxon>Pentapetalae</taxon>
        <taxon>rosids</taxon>
        <taxon>fabids</taxon>
        <taxon>Oxalidales</taxon>
        <taxon>Cephalotaceae</taxon>
        <taxon>Cephalotus</taxon>
    </lineage>
</organism>
<reference evidence="3" key="1">
    <citation type="submission" date="2016-04" db="EMBL/GenBank/DDBJ databases">
        <title>Cephalotus genome sequencing.</title>
        <authorList>
            <person name="Fukushima K."/>
            <person name="Hasebe M."/>
            <person name="Fang X."/>
        </authorList>
    </citation>
    <scope>NUCLEOTIDE SEQUENCE [LARGE SCALE GENOMIC DNA]</scope>
    <source>
        <strain evidence="3">cv. St1</strain>
    </source>
</reference>
<evidence type="ECO:0000313" key="2">
    <source>
        <dbReference type="EMBL" id="GAV89559.1"/>
    </source>
</evidence>
<evidence type="ECO:0008006" key="4">
    <source>
        <dbReference type="Google" id="ProtNLM"/>
    </source>
</evidence>
<gene>
    <name evidence="2" type="ORF">CFOL_v3_32973</name>
</gene>
<evidence type="ECO:0000313" key="3">
    <source>
        <dbReference type="Proteomes" id="UP000187406"/>
    </source>
</evidence>
<keyword evidence="1" id="KW-0812">Transmembrane</keyword>
<dbReference type="OrthoDB" id="1690591at2759"/>
<accession>A0A1Q3DAV2</accession>
<dbReference type="Proteomes" id="UP000187406">
    <property type="component" value="Unassembled WGS sequence"/>
</dbReference>
<feature type="transmembrane region" description="Helical" evidence="1">
    <location>
        <begin position="79"/>
        <end position="97"/>
    </location>
</feature>
<proteinExistence type="predicted"/>
<evidence type="ECO:0000256" key="1">
    <source>
        <dbReference type="SAM" id="Phobius"/>
    </source>
</evidence>
<dbReference type="InParanoid" id="A0A1Q3DAV2"/>
<dbReference type="AlphaFoldDB" id="A0A1Q3DAV2"/>
<comment type="caution">
    <text evidence="2">The sequence shown here is derived from an EMBL/GenBank/DDBJ whole genome shotgun (WGS) entry which is preliminary data.</text>
</comment>
<keyword evidence="1" id="KW-0472">Membrane</keyword>
<dbReference type="EMBL" id="BDDD01005583">
    <property type="protein sequence ID" value="GAV89559.1"/>
    <property type="molecule type" value="Genomic_DNA"/>
</dbReference>
<sequence>MLTSQNKIPTASHTSPISITNLSYKHGANLSSPNPYKYTNINPFLINLRNYYHKLNKSTSKIIASFILQSENKKKMAKMAFALVFTLMLVLSIQSVLGDHHEDMTAMDHVHGLTSGVTGVVEGVAHTAGEAVEGAVDTTQTWGQWFTHKLGF</sequence>
<name>A0A1Q3DAV2_CEPFO</name>
<keyword evidence="3" id="KW-1185">Reference proteome</keyword>
<protein>
    <recommendedName>
        <fullName evidence="4">Transmembrane protein</fullName>
    </recommendedName>
</protein>